<reference evidence="1" key="1">
    <citation type="submission" date="2018-05" db="EMBL/GenBank/DDBJ databases">
        <title>Draft genome of Mucuna pruriens seed.</title>
        <authorList>
            <person name="Nnadi N.E."/>
            <person name="Vos R."/>
            <person name="Hasami M.H."/>
            <person name="Devisetty U.K."/>
            <person name="Aguiy J.C."/>
        </authorList>
    </citation>
    <scope>NUCLEOTIDE SEQUENCE [LARGE SCALE GENOMIC DNA]</scope>
    <source>
        <strain evidence="1">JCA_2017</strain>
    </source>
</reference>
<dbReference type="OrthoDB" id="1747743at2759"/>
<keyword evidence="2" id="KW-1185">Reference proteome</keyword>
<protein>
    <submittedName>
        <fullName evidence="1">Uncharacterized protein</fullName>
    </submittedName>
</protein>
<evidence type="ECO:0000313" key="1">
    <source>
        <dbReference type="EMBL" id="RDX75085.1"/>
    </source>
</evidence>
<comment type="caution">
    <text evidence="1">The sequence shown here is derived from an EMBL/GenBank/DDBJ whole genome shotgun (WGS) entry which is preliminary data.</text>
</comment>
<sequence>MIQGKCCSLVIDGYSSLNVASQGLGENFVCKLYKDKITCNVALMEATNVLLRMPWQLDRRVTHDGITNKLSFIYKGNKATLKLLTHK</sequence>
<dbReference type="AlphaFoldDB" id="A0A371F9W4"/>
<name>A0A371F9W4_MUCPR</name>
<accession>A0A371F9W4</accession>
<evidence type="ECO:0000313" key="2">
    <source>
        <dbReference type="Proteomes" id="UP000257109"/>
    </source>
</evidence>
<dbReference type="PANTHER" id="PTHR35046:SF21">
    <property type="entry name" value="RETROTRANSPOSON GAG DOMAIN-CONTAINING PROTEIN-RELATED"/>
    <property type="match status" value="1"/>
</dbReference>
<proteinExistence type="predicted"/>
<dbReference type="PANTHER" id="PTHR35046">
    <property type="entry name" value="ZINC KNUCKLE (CCHC-TYPE) FAMILY PROTEIN"/>
    <property type="match status" value="1"/>
</dbReference>
<dbReference type="EMBL" id="QJKJ01009953">
    <property type="protein sequence ID" value="RDX75085.1"/>
    <property type="molecule type" value="Genomic_DNA"/>
</dbReference>
<feature type="non-terminal residue" evidence="1">
    <location>
        <position position="1"/>
    </location>
</feature>
<organism evidence="1 2">
    <name type="scientific">Mucuna pruriens</name>
    <name type="common">Velvet bean</name>
    <name type="synonym">Dolichos pruriens</name>
    <dbReference type="NCBI Taxonomy" id="157652"/>
    <lineage>
        <taxon>Eukaryota</taxon>
        <taxon>Viridiplantae</taxon>
        <taxon>Streptophyta</taxon>
        <taxon>Embryophyta</taxon>
        <taxon>Tracheophyta</taxon>
        <taxon>Spermatophyta</taxon>
        <taxon>Magnoliopsida</taxon>
        <taxon>eudicotyledons</taxon>
        <taxon>Gunneridae</taxon>
        <taxon>Pentapetalae</taxon>
        <taxon>rosids</taxon>
        <taxon>fabids</taxon>
        <taxon>Fabales</taxon>
        <taxon>Fabaceae</taxon>
        <taxon>Papilionoideae</taxon>
        <taxon>50 kb inversion clade</taxon>
        <taxon>NPAAA clade</taxon>
        <taxon>indigoferoid/millettioid clade</taxon>
        <taxon>Phaseoleae</taxon>
        <taxon>Mucuna</taxon>
    </lineage>
</organism>
<dbReference type="Proteomes" id="UP000257109">
    <property type="component" value="Unassembled WGS sequence"/>
</dbReference>
<gene>
    <name evidence="1" type="ORF">CR513_45082</name>
</gene>